<gene>
    <name evidence="4" type="ORF">GMORB2_0164</name>
</gene>
<reference evidence="4" key="1">
    <citation type="submission" date="2020-03" db="EMBL/GenBank/DDBJ databases">
        <title>Site-based positive gene gene selection in Geosmithia morbida across the United States reveals a broad range of putative effectors and factors for local host and environmental adapation.</title>
        <authorList>
            <person name="Onufrak A."/>
            <person name="Murdoch R.W."/>
            <person name="Gazis R."/>
            <person name="Huff M."/>
            <person name="Staton M."/>
            <person name="Klingeman W."/>
            <person name="Hadziabdic D."/>
        </authorList>
    </citation>
    <scope>NUCLEOTIDE SEQUENCE</scope>
    <source>
        <strain evidence="4">1262</strain>
    </source>
</reference>
<keyword evidence="1" id="KW-0175">Coiled coil</keyword>
<dbReference type="InterPro" id="IPR014751">
    <property type="entry name" value="XRCC4-like_C"/>
</dbReference>
<feature type="region of interest" description="Disordered" evidence="2">
    <location>
        <begin position="214"/>
        <end position="372"/>
    </location>
</feature>
<dbReference type="Proteomes" id="UP000749293">
    <property type="component" value="Unassembled WGS sequence"/>
</dbReference>
<dbReference type="EMBL" id="JAANYQ010000001">
    <property type="protein sequence ID" value="KAF4126428.1"/>
    <property type="molecule type" value="Genomic_DNA"/>
</dbReference>
<comment type="caution">
    <text evidence="4">The sequence shown here is derived from an EMBL/GenBank/DDBJ whole genome shotgun (WGS) entry which is preliminary data.</text>
</comment>
<dbReference type="SUPFAM" id="SSF58022">
    <property type="entry name" value="XRCC4, C-terminal oligomerization domain"/>
    <property type="match status" value="1"/>
</dbReference>
<sequence length="372" mass="40539">MGHPGRVLKFARSDDDSQYVLLYVDPNGPNPLDVKIQATEGEAEYGATCEHRSHCQVRQNAIDSLMVKNCPVSAPEWQQIVENLFRQEQPADIQAVATVTPDSSMSIVVRRSTRGVIQRLGSFTLPAVPGGELNVLDWCATAVDAAAESKHAAMEETQRVRQMETEVANLKRQLEELIQAKDEDETALFLKFRDLLNEKKVKIREQQKIIASTNAAGVHGDEKSESPSEAPASQTALPERSRKAGRSRDAKRKAAATPVPDEEEVEESPEPMDVEKVKSEPEETDSGGETEATESADSSEEDPEGEEEAPGKTIDRGPSTPSAKRPEPPKKASAQPPAKRSLPFVKSKSKPQAAPRPITAGADDDTDSDDEL</sequence>
<dbReference type="PANTHER" id="PTHR42067">
    <property type="entry name" value="YALI0C15378P"/>
    <property type="match status" value="1"/>
</dbReference>
<dbReference type="OrthoDB" id="8064436at2759"/>
<accession>A0A9P4Z0G4</accession>
<dbReference type="Gene3D" id="1.20.5.370">
    <property type="match status" value="1"/>
</dbReference>
<feature type="compositionally biased region" description="Basic and acidic residues" evidence="2">
    <location>
        <begin position="239"/>
        <end position="248"/>
    </location>
</feature>
<feature type="compositionally biased region" description="Acidic residues" evidence="2">
    <location>
        <begin position="362"/>
        <end position="372"/>
    </location>
</feature>
<organism evidence="4 5">
    <name type="scientific">Geosmithia morbida</name>
    <dbReference type="NCBI Taxonomy" id="1094350"/>
    <lineage>
        <taxon>Eukaryota</taxon>
        <taxon>Fungi</taxon>
        <taxon>Dikarya</taxon>
        <taxon>Ascomycota</taxon>
        <taxon>Pezizomycotina</taxon>
        <taxon>Sordariomycetes</taxon>
        <taxon>Hypocreomycetidae</taxon>
        <taxon>Hypocreales</taxon>
        <taxon>Bionectriaceae</taxon>
        <taxon>Geosmithia</taxon>
    </lineage>
</organism>
<evidence type="ECO:0000313" key="4">
    <source>
        <dbReference type="EMBL" id="KAF4126428.1"/>
    </source>
</evidence>
<protein>
    <submittedName>
        <fullName evidence="4">DNA double-strand break repair and V(D)J recombination protein XRCC4</fullName>
    </submittedName>
</protein>
<feature type="compositionally biased region" description="Acidic residues" evidence="2">
    <location>
        <begin position="282"/>
        <end position="308"/>
    </location>
</feature>
<feature type="compositionally biased region" description="Acidic residues" evidence="2">
    <location>
        <begin position="260"/>
        <end position="272"/>
    </location>
</feature>
<feature type="domain" description="XRCC4 coiled-coil" evidence="3">
    <location>
        <begin position="151"/>
        <end position="205"/>
    </location>
</feature>
<dbReference type="InterPro" id="IPR053962">
    <property type="entry name" value="XRCC4_CC"/>
</dbReference>
<dbReference type="Pfam" id="PF21924">
    <property type="entry name" value="XRCC4_CC"/>
    <property type="match status" value="1"/>
</dbReference>
<evidence type="ECO:0000256" key="1">
    <source>
        <dbReference type="SAM" id="Coils"/>
    </source>
</evidence>
<dbReference type="RefSeq" id="XP_035325080.1">
    <property type="nucleotide sequence ID" value="XM_035462150.1"/>
</dbReference>
<dbReference type="PANTHER" id="PTHR42067:SF1">
    <property type="entry name" value="MITOTIC APPARATUS PROTEIN P62"/>
    <property type="match status" value="1"/>
</dbReference>
<proteinExistence type="predicted"/>
<dbReference type="AlphaFoldDB" id="A0A9P4Z0G4"/>
<feature type="coiled-coil region" evidence="1">
    <location>
        <begin position="153"/>
        <end position="187"/>
    </location>
</feature>
<evidence type="ECO:0000313" key="5">
    <source>
        <dbReference type="Proteomes" id="UP000749293"/>
    </source>
</evidence>
<name>A0A9P4Z0G4_9HYPO</name>
<evidence type="ECO:0000256" key="2">
    <source>
        <dbReference type="SAM" id="MobiDB-lite"/>
    </source>
</evidence>
<keyword evidence="5" id="KW-1185">Reference proteome</keyword>
<dbReference type="GeneID" id="55966394"/>
<evidence type="ECO:0000259" key="3">
    <source>
        <dbReference type="Pfam" id="PF21924"/>
    </source>
</evidence>